<dbReference type="Proteomes" id="UP001209540">
    <property type="component" value="Unassembled WGS sequence"/>
</dbReference>
<keyword evidence="4" id="KW-1185">Reference proteome</keyword>
<comment type="caution">
    <text evidence="3">The sequence shown here is derived from an EMBL/GenBank/DDBJ whole genome shotgun (WGS) entry which is preliminary data.</text>
</comment>
<dbReference type="InterPro" id="IPR013087">
    <property type="entry name" value="Znf_C2H2_type"/>
</dbReference>
<protein>
    <recommendedName>
        <fullName evidence="2">C2H2-type domain-containing protein</fullName>
    </recommendedName>
</protein>
<dbReference type="GO" id="GO:0003712">
    <property type="term" value="F:transcription coregulator activity"/>
    <property type="evidence" value="ECO:0007669"/>
    <property type="project" value="TreeGrafter"/>
</dbReference>
<name>A0AAD5PEA4_9FUNG</name>
<accession>A0AAD5PEA4</accession>
<dbReference type="AlphaFoldDB" id="A0AAD5PEA4"/>
<evidence type="ECO:0000256" key="1">
    <source>
        <dbReference type="SAM" id="MobiDB-lite"/>
    </source>
</evidence>
<evidence type="ECO:0000313" key="4">
    <source>
        <dbReference type="Proteomes" id="UP001209540"/>
    </source>
</evidence>
<gene>
    <name evidence="3" type="ORF">BDA99DRAFT_105122</name>
</gene>
<feature type="domain" description="C2H2-type" evidence="2">
    <location>
        <begin position="205"/>
        <end position="228"/>
    </location>
</feature>
<reference evidence="3" key="1">
    <citation type="journal article" date="2022" name="IScience">
        <title>Evolution of zygomycete secretomes and the origins of terrestrial fungal ecologies.</title>
        <authorList>
            <person name="Chang Y."/>
            <person name="Wang Y."/>
            <person name="Mondo S."/>
            <person name="Ahrendt S."/>
            <person name="Andreopoulos W."/>
            <person name="Barry K."/>
            <person name="Beard J."/>
            <person name="Benny G.L."/>
            <person name="Blankenship S."/>
            <person name="Bonito G."/>
            <person name="Cuomo C."/>
            <person name="Desiro A."/>
            <person name="Gervers K.A."/>
            <person name="Hundley H."/>
            <person name="Kuo A."/>
            <person name="LaButti K."/>
            <person name="Lang B.F."/>
            <person name="Lipzen A."/>
            <person name="O'Donnell K."/>
            <person name="Pangilinan J."/>
            <person name="Reynolds N."/>
            <person name="Sandor L."/>
            <person name="Smith M.E."/>
            <person name="Tsang A."/>
            <person name="Grigoriev I.V."/>
            <person name="Stajich J.E."/>
            <person name="Spatafora J.W."/>
        </authorList>
    </citation>
    <scope>NUCLEOTIDE SEQUENCE</scope>
    <source>
        <strain evidence="3">RSA 2281</strain>
    </source>
</reference>
<dbReference type="PANTHER" id="PTHR46179:SF26">
    <property type="entry name" value="ZINC FINGER PROTEIN 423 HOMOLOG"/>
    <property type="match status" value="1"/>
</dbReference>
<feature type="region of interest" description="Disordered" evidence="1">
    <location>
        <begin position="1"/>
        <end position="104"/>
    </location>
</feature>
<reference evidence="3" key="2">
    <citation type="submission" date="2023-02" db="EMBL/GenBank/DDBJ databases">
        <authorList>
            <consortium name="DOE Joint Genome Institute"/>
            <person name="Mondo S.J."/>
            <person name="Chang Y."/>
            <person name="Wang Y."/>
            <person name="Ahrendt S."/>
            <person name="Andreopoulos W."/>
            <person name="Barry K."/>
            <person name="Beard J."/>
            <person name="Benny G.L."/>
            <person name="Blankenship S."/>
            <person name="Bonito G."/>
            <person name="Cuomo C."/>
            <person name="Desiro A."/>
            <person name="Gervers K.A."/>
            <person name="Hundley H."/>
            <person name="Kuo A."/>
            <person name="LaButti K."/>
            <person name="Lang B.F."/>
            <person name="Lipzen A."/>
            <person name="O'Donnell K."/>
            <person name="Pangilinan J."/>
            <person name="Reynolds N."/>
            <person name="Sandor L."/>
            <person name="Smith M.W."/>
            <person name="Tsang A."/>
            <person name="Grigoriev I.V."/>
            <person name="Stajich J.E."/>
            <person name="Spatafora J.W."/>
        </authorList>
    </citation>
    <scope>NUCLEOTIDE SEQUENCE</scope>
    <source>
        <strain evidence="3">RSA 2281</strain>
    </source>
</reference>
<proteinExistence type="predicted"/>
<feature type="compositionally biased region" description="Polar residues" evidence="1">
    <location>
        <begin position="1"/>
        <end position="10"/>
    </location>
</feature>
<dbReference type="PANTHER" id="PTHR46179">
    <property type="entry name" value="ZINC FINGER PROTEIN"/>
    <property type="match status" value="1"/>
</dbReference>
<organism evidence="3 4">
    <name type="scientific">Phascolomyces articulosus</name>
    <dbReference type="NCBI Taxonomy" id="60185"/>
    <lineage>
        <taxon>Eukaryota</taxon>
        <taxon>Fungi</taxon>
        <taxon>Fungi incertae sedis</taxon>
        <taxon>Mucoromycota</taxon>
        <taxon>Mucoromycotina</taxon>
        <taxon>Mucoromycetes</taxon>
        <taxon>Mucorales</taxon>
        <taxon>Lichtheimiaceae</taxon>
        <taxon>Phascolomyces</taxon>
    </lineage>
</organism>
<dbReference type="EMBL" id="JAIXMP010000018">
    <property type="protein sequence ID" value="KAI9258951.1"/>
    <property type="molecule type" value="Genomic_DNA"/>
</dbReference>
<feature type="compositionally biased region" description="Acidic residues" evidence="1">
    <location>
        <begin position="68"/>
        <end position="83"/>
    </location>
</feature>
<evidence type="ECO:0000259" key="2">
    <source>
        <dbReference type="PROSITE" id="PS00028"/>
    </source>
</evidence>
<dbReference type="GO" id="GO:0006357">
    <property type="term" value="P:regulation of transcription by RNA polymerase II"/>
    <property type="evidence" value="ECO:0007669"/>
    <property type="project" value="TreeGrafter"/>
</dbReference>
<dbReference type="PROSITE" id="PS00028">
    <property type="entry name" value="ZINC_FINGER_C2H2_1"/>
    <property type="match status" value="1"/>
</dbReference>
<dbReference type="SMART" id="SM00355">
    <property type="entry name" value="ZnF_C2H2"/>
    <property type="match status" value="3"/>
</dbReference>
<feature type="compositionally biased region" description="Polar residues" evidence="1">
    <location>
        <begin position="18"/>
        <end position="41"/>
    </location>
</feature>
<sequence>MPSSKRTCTTKYEDPIQTLPQKQNSPQSNEDLVGPITNSIQKGDASKSEPVFTRYGRPVRNPVRGVSEDDTDSNSDNGNDDDFHDTKTIRTKQQKITSTTEEEDPYKDQEVFYCPYKGCEFHEPNRCALINDHILKYHDPDILALKPASEQIFIYVCERSGQIIHFDESSCDTLNNDDKLNVQVISNEGQKNETKKKTGKQRYYCPYKNCNITLSRACSLYRHIRVKHYKGLGVMVSGYNVQQVFQTSRGEILDFENENICNMLEPGEPICHQHIVSGKEFISTLLYCPYNKCSSPAFLSQKSLYQHIQKCHDPNLAIPDNLSLEYVFKHPDTGETRKFSDGKRKRMKYRININE</sequence>
<dbReference type="InterPro" id="IPR051061">
    <property type="entry name" value="Zinc_finger_trans_reg"/>
</dbReference>
<dbReference type="GO" id="GO:0005634">
    <property type="term" value="C:nucleus"/>
    <property type="evidence" value="ECO:0007669"/>
    <property type="project" value="TreeGrafter"/>
</dbReference>
<evidence type="ECO:0000313" key="3">
    <source>
        <dbReference type="EMBL" id="KAI9258951.1"/>
    </source>
</evidence>